<protein>
    <submittedName>
        <fullName evidence="2">Uncharacterized protein</fullName>
    </submittedName>
</protein>
<feature type="compositionally biased region" description="Basic and acidic residues" evidence="1">
    <location>
        <begin position="176"/>
        <end position="187"/>
    </location>
</feature>
<dbReference type="AlphaFoldDB" id="A0AAV7TVN4"/>
<accession>A0AAV7TVN4</accession>
<organism evidence="2 3">
    <name type="scientific">Pleurodeles waltl</name>
    <name type="common">Iberian ribbed newt</name>
    <dbReference type="NCBI Taxonomy" id="8319"/>
    <lineage>
        <taxon>Eukaryota</taxon>
        <taxon>Metazoa</taxon>
        <taxon>Chordata</taxon>
        <taxon>Craniata</taxon>
        <taxon>Vertebrata</taxon>
        <taxon>Euteleostomi</taxon>
        <taxon>Amphibia</taxon>
        <taxon>Batrachia</taxon>
        <taxon>Caudata</taxon>
        <taxon>Salamandroidea</taxon>
        <taxon>Salamandridae</taxon>
        <taxon>Pleurodelinae</taxon>
        <taxon>Pleurodeles</taxon>
    </lineage>
</organism>
<proteinExistence type="predicted"/>
<dbReference type="Proteomes" id="UP001066276">
    <property type="component" value="Chromosome 3_2"/>
</dbReference>
<reference evidence="2" key="1">
    <citation type="journal article" date="2022" name="bioRxiv">
        <title>Sequencing and chromosome-scale assembly of the giantPleurodeles waltlgenome.</title>
        <authorList>
            <person name="Brown T."/>
            <person name="Elewa A."/>
            <person name="Iarovenko S."/>
            <person name="Subramanian E."/>
            <person name="Araus A.J."/>
            <person name="Petzold A."/>
            <person name="Susuki M."/>
            <person name="Suzuki K.-i.T."/>
            <person name="Hayashi T."/>
            <person name="Toyoda A."/>
            <person name="Oliveira C."/>
            <person name="Osipova E."/>
            <person name="Leigh N.D."/>
            <person name="Simon A."/>
            <person name="Yun M.H."/>
        </authorList>
    </citation>
    <scope>NUCLEOTIDE SEQUENCE</scope>
    <source>
        <strain evidence="2">20211129_DDA</strain>
        <tissue evidence="2">Liver</tissue>
    </source>
</reference>
<gene>
    <name evidence="2" type="ORF">NDU88_005461</name>
</gene>
<comment type="caution">
    <text evidence="2">The sequence shown here is derived from an EMBL/GenBank/DDBJ whole genome shotgun (WGS) entry which is preliminary data.</text>
</comment>
<name>A0AAV7TVN4_PLEWA</name>
<feature type="region of interest" description="Disordered" evidence="1">
    <location>
        <begin position="55"/>
        <end position="187"/>
    </location>
</feature>
<evidence type="ECO:0000256" key="1">
    <source>
        <dbReference type="SAM" id="MobiDB-lite"/>
    </source>
</evidence>
<dbReference type="EMBL" id="JANPWB010000006">
    <property type="protein sequence ID" value="KAJ1180239.1"/>
    <property type="molecule type" value="Genomic_DNA"/>
</dbReference>
<evidence type="ECO:0000313" key="3">
    <source>
        <dbReference type="Proteomes" id="UP001066276"/>
    </source>
</evidence>
<feature type="compositionally biased region" description="Basic and acidic residues" evidence="1">
    <location>
        <begin position="112"/>
        <end position="170"/>
    </location>
</feature>
<keyword evidence="3" id="KW-1185">Reference proteome</keyword>
<sequence length="187" mass="21019">MGPRLLAASVSLASRPRLSLFIAPGQRPRSKPMYKEIRGTSWSDREPWEGELCNGSAITELPPAKTVTRATSDGVTGKCPGGTSRRRDLVTSGDFRSQSRREGGEDTQQSGDAERQQQEGRGEVCEEEVAEVREDVERQQQEERGEASEKEDTEVRKDPERQQQAGRDDAREEEDRERRVSTEISKE</sequence>
<evidence type="ECO:0000313" key="2">
    <source>
        <dbReference type="EMBL" id="KAJ1180239.1"/>
    </source>
</evidence>